<dbReference type="EMBL" id="NXLT01000002">
    <property type="protein sequence ID" value="RDU67937.1"/>
    <property type="molecule type" value="Genomic_DNA"/>
</dbReference>
<keyword evidence="1" id="KW-0963">Cytoplasm</keyword>
<evidence type="ECO:0000313" key="3">
    <source>
        <dbReference type="EMBL" id="RDU67937.1"/>
    </source>
</evidence>
<dbReference type="InterPro" id="IPR020627">
    <property type="entry name" value="KhpA"/>
</dbReference>
<dbReference type="Pfam" id="PF13083">
    <property type="entry name" value="KH_KhpA-B"/>
    <property type="match status" value="1"/>
</dbReference>
<reference evidence="3 4" key="1">
    <citation type="submission" date="2018-04" db="EMBL/GenBank/DDBJ databases">
        <title>Novel Campyloabacter and Helicobacter Species and Strains.</title>
        <authorList>
            <person name="Mannion A.J."/>
            <person name="Shen Z."/>
            <person name="Fox J.G."/>
        </authorList>
    </citation>
    <scope>NUCLEOTIDE SEQUENCE [LARGE SCALE GENOMIC DNA]</scope>
    <source>
        <strain evidence="3 4">MIT 12-6600</strain>
    </source>
</reference>
<dbReference type="AlphaFoldDB" id="A0A3D8IRM0"/>
<dbReference type="CDD" id="cd22533">
    <property type="entry name" value="KH-II_YlqC-like"/>
    <property type="match status" value="1"/>
</dbReference>
<keyword evidence="2" id="KW-0694">RNA-binding</keyword>
<dbReference type="PANTHER" id="PTHR34654">
    <property type="entry name" value="UPF0109 PROTEIN SCO5592"/>
    <property type="match status" value="1"/>
</dbReference>
<evidence type="ECO:0000256" key="2">
    <source>
        <dbReference type="ARBA" id="ARBA00022884"/>
    </source>
</evidence>
<keyword evidence="4" id="KW-1185">Reference proteome</keyword>
<organism evidence="3 4">
    <name type="scientific">Helicobacter equorum</name>
    <dbReference type="NCBI Taxonomy" id="361872"/>
    <lineage>
        <taxon>Bacteria</taxon>
        <taxon>Pseudomonadati</taxon>
        <taxon>Campylobacterota</taxon>
        <taxon>Epsilonproteobacteria</taxon>
        <taxon>Campylobacterales</taxon>
        <taxon>Helicobacteraceae</taxon>
        <taxon>Helicobacter</taxon>
    </lineage>
</organism>
<dbReference type="OrthoDB" id="5334617at2"/>
<evidence type="ECO:0000256" key="1">
    <source>
        <dbReference type="ARBA" id="ARBA00022490"/>
    </source>
</evidence>
<protein>
    <submittedName>
        <fullName evidence="3">KH domain-containing protein</fullName>
    </submittedName>
</protein>
<dbReference type="PANTHER" id="PTHR34654:SF1">
    <property type="entry name" value="RNA-BINDING PROTEIN KHPA"/>
    <property type="match status" value="1"/>
</dbReference>
<comment type="caution">
    <text evidence="3">The sequence shown here is derived from an EMBL/GenBank/DDBJ whole genome shotgun (WGS) entry which is preliminary data.</text>
</comment>
<dbReference type="RefSeq" id="WP_115570743.1">
    <property type="nucleotide sequence ID" value="NZ_NXLT01000002.1"/>
</dbReference>
<accession>A0A3D8IRM0</accession>
<proteinExistence type="predicted"/>
<name>A0A3D8IRM0_9HELI</name>
<evidence type="ECO:0000313" key="4">
    <source>
        <dbReference type="Proteomes" id="UP000256514"/>
    </source>
</evidence>
<sequence>MIEKFVETYTKKLATRPECIGVSSRDITEEDGSITREICVLAHSDDLGRLIGKEGRMIGSLKTLISGAKAKDGQNYRIFIQAINQ</sequence>
<gene>
    <name evidence="3" type="ORF">CQA54_03180</name>
</gene>
<dbReference type="GO" id="GO:0003723">
    <property type="term" value="F:RNA binding"/>
    <property type="evidence" value="ECO:0007669"/>
    <property type="project" value="UniProtKB-KW"/>
</dbReference>
<dbReference type="Proteomes" id="UP000256514">
    <property type="component" value="Unassembled WGS sequence"/>
</dbReference>